<dbReference type="InterPro" id="IPR007138">
    <property type="entry name" value="ABM_dom"/>
</dbReference>
<evidence type="ECO:0000313" key="2">
    <source>
        <dbReference type="EMBL" id="MDR7307054.1"/>
    </source>
</evidence>
<dbReference type="Pfam" id="PF03992">
    <property type="entry name" value="ABM"/>
    <property type="match status" value="1"/>
</dbReference>
<name>A0ABU1ZNC4_9BURK</name>
<feature type="domain" description="ABM" evidence="1">
    <location>
        <begin position="4"/>
        <end position="93"/>
    </location>
</feature>
<sequence length="102" mass="11269">MSGIQVIITFETHPEASAPFAVLLDQVQHDLPRVNGCQGVRVFVGSEKPCVFTLLEHWDSEVAHQAHIATVVASGAWDRIATHLAKDPVSHYYRERVPKIAA</sequence>
<dbReference type="SUPFAM" id="SSF54909">
    <property type="entry name" value="Dimeric alpha+beta barrel"/>
    <property type="match status" value="1"/>
</dbReference>
<reference evidence="2 3" key="1">
    <citation type="submission" date="2023-07" db="EMBL/GenBank/DDBJ databases">
        <title>Sorghum-associated microbial communities from plants grown in Nebraska, USA.</title>
        <authorList>
            <person name="Schachtman D."/>
        </authorList>
    </citation>
    <scope>NUCLEOTIDE SEQUENCE [LARGE SCALE GENOMIC DNA]</scope>
    <source>
        <strain evidence="2 3">BE308</strain>
    </source>
</reference>
<evidence type="ECO:0000259" key="1">
    <source>
        <dbReference type="PROSITE" id="PS51725"/>
    </source>
</evidence>
<keyword evidence="3" id="KW-1185">Reference proteome</keyword>
<gene>
    <name evidence="2" type="ORF">J2X15_002340</name>
</gene>
<dbReference type="InterPro" id="IPR011008">
    <property type="entry name" value="Dimeric_a/b-barrel"/>
</dbReference>
<protein>
    <submittedName>
        <fullName evidence="2">Quinol monooxygenase YgiN</fullName>
    </submittedName>
</protein>
<accession>A0ABU1ZNC4</accession>
<dbReference type="RefSeq" id="WP_310342920.1">
    <property type="nucleotide sequence ID" value="NZ_JAVDXO010000004.1"/>
</dbReference>
<keyword evidence="2" id="KW-0560">Oxidoreductase</keyword>
<comment type="caution">
    <text evidence="2">The sequence shown here is derived from an EMBL/GenBank/DDBJ whole genome shotgun (WGS) entry which is preliminary data.</text>
</comment>
<organism evidence="2 3">
    <name type="scientific">Rhodoferax saidenbachensis</name>
    <dbReference type="NCBI Taxonomy" id="1484693"/>
    <lineage>
        <taxon>Bacteria</taxon>
        <taxon>Pseudomonadati</taxon>
        <taxon>Pseudomonadota</taxon>
        <taxon>Betaproteobacteria</taxon>
        <taxon>Burkholderiales</taxon>
        <taxon>Comamonadaceae</taxon>
        <taxon>Rhodoferax</taxon>
    </lineage>
</organism>
<dbReference type="Proteomes" id="UP001268089">
    <property type="component" value="Unassembled WGS sequence"/>
</dbReference>
<keyword evidence="2" id="KW-0503">Monooxygenase</keyword>
<dbReference type="EMBL" id="JAVDXO010000004">
    <property type="protein sequence ID" value="MDR7307054.1"/>
    <property type="molecule type" value="Genomic_DNA"/>
</dbReference>
<dbReference type="PROSITE" id="PS51725">
    <property type="entry name" value="ABM"/>
    <property type="match status" value="1"/>
</dbReference>
<dbReference type="Gene3D" id="3.30.70.100">
    <property type="match status" value="1"/>
</dbReference>
<proteinExistence type="predicted"/>
<evidence type="ECO:0000313" key="3">
    <source>
        <dbReference type="Proteomes" id="UP001268089"/>
    </source>
</evidence>
<dbReference type="GO" id="GO:0004497">
    <property type="term" value="F:monooxygenase activity"/>
    <property type="evidence" value="ECO:0007669"/>
    <property type="project" value="UniProtKB-KW"/>
</dbReference>